<dbReference type="EMBL" id="JACYCD010000369">
    <property type="protein sequence ID" value="KAF8695588.1"/>
    <property type="molecule type" value="Genomic_DNA"/>
</dbReference>
<dbReference type="PANTHER" id="PTHR34292">
    <property type="entry name" value="OUTER SPORE WALL PROTEIN LDS1"/>
    <property type="match status" value="1"/>
</dbReference>
<dbReference type="InterPro" id="IPR052786">
    <property type="entry name" value="Spore_wall_assembly"/>
</dbReference>
<organism evidence="4 5">
    <name type="scientific">Rhizoctonia solani</name>
    <dbReference type="NCBI Taxonomy" id="456999"/>
    <lineage>
        <taxon>Eukaryota</taxon>
        <taxon>Fungi</taxon>
        <taxon>Dikarya</taxon>
        <taxon>Basidiomycota</taxon>
        <taxon>Agaricomycotina</taxon>
        <taxon>Agaricomycetes</taxon>
        <taxon>Cantharellales</taxon>
        <taxon>Ceratobasidiaceae</taxon>
        <taxon>Rhizoctonia</taxon>
    </lineage>
</organism>
<dbReference type="Proteomes" id="UP000602905">
    <property type="component" value="Unassembled WGS sequence"/>
</dbReference>
<dbReference type="EMBL" id="JACYCF010000029">
    <property type="protein sequence ID" value="KAF8749291.1"/>
    <property type="molecule type" value="Genomic_DNA"/>
</dbReference>
<feature type="transmembrane region" description="Helical" evidence="1">
    <location>
        <begin position="43"/>
        <end position="65"/>
    </location>
</feature>
<feature type="transmembrane region" description="Helical" evidence="1">
    <location>
        <begin position="87"/>
        <end position="108"/>
    </location>
</feature>
<sequence>MPQELLTLPPVYCVVGIYRLLTDPLIRQPVWDKCRHGVRRGGLVGLFWAALTWKLQKAFVGYFLLSTPRFTGLSNDRVFGYQLPLDVGTYATLLFLGDQITGIINFFLSRNLGIARDRAWDQTMTSRGKEESFWGGYVEVEWEKPPHVTTDPPKWEKHVGNKVLRIVISKSFGFTAALLESIPIIGIGFTISNRIASYLEKRQDLFRRGEIKPLPPRIVTLDNGEKLELAPSRHAGAGFTKEEVTGGRN</sequence>
<protein>
    <submittedName>
        <fullName evidence="4">Uncharacterized protein</fullName>
    </submittedName>
</protein>
<name>A0A8H7I5L5_9AGAM</name>
<comment type="caution">
    <text evidence="4">The sequence shown here is derived from an EMBL/GenBank/DDBJ whole genome shotgun (WGS) entry which is preliminary data.</text>
</comment>
<reference evidence="4" key="1">
    <citation type="submission" date="2020-09" db="EMBL/GenBank/DDBJ databases">
        <title>Comparative genome analyses of four rice-infecting Rhizoctonia solani isolates reveal extensive enrichment of homogalacturonan modification genes.</title>
        <authorList>
            <person name="Lee D.-Y."/>
            <person name="Jeon J."/>
            <person name="Kim K.-T."/>
            <person name="Cheong K."/>
            <person name="Song H."/>
            <person name="Choi G."/>
            <person name="Ko J."/>
            <person name="Opiyo S.O."/>
            <person name="Zuo S."/>
            <person name="Madhav S."/>
            <person name="Lee Y.-H."/>
            <person name="Wang G.-L."/>
        </authorList>
    </citation>
    <scope>NUCLEOTIDE SEQUENCE</scope>
    <source>
        <strain evidence="4">AG1-IA B2</strain>
        <strain evidence="3">AG1-IA WGL</strain>
        <strain evidence="2">AG1-IA YN-7</strain>
    </source>
</reference>
<dbReference type="Proteomes" id="UP000614334">
    <property type="component" value="Unassembled WGS sequence"/>
</dbReference>
<proteinExistence type="predicted"/>
<keyword evidence="1" id="KW-0812">Transmembrane</keyword>
<feature type="transmembrane region" description="Helical" evidence="1">
    <location>
        <begin position="6"/>
        <end position="22"/>
    </location>
</feature>
<accession>A0A8H7I5L5</accession>
<dbReference type="OrthoDB" id="10012223at2759"/>
<dbReference type="AlphaFoldDB" id="A0A8H7I5L5"/>
<evidence type="ECO:0000313" key="4">
    <source>
        <dbReference type="EMBL" id="KAF8749291.1"/>
    </source>
</evidence>
<evidence type="ECO:0000313" key="5">
    <source>
        <dbReference type="Proteomes" id="UP000614334"/>
    </source>
</evidence>
<evidence type="ECO:0000313" key="3">
    <source>
        <dbReference type="EMBL" id="KAF8695588.1"/>
    </source>
</evidence>
<gene>
    <name evidence="4" type="ORF">RHS01_10227</name>
    <name evidence="3" type="ORF">RHS03_08019</name>
    <name evidence="2" type="ORF">RHS04_08196</name>
</gene>
<keyword evidence="1" id="KW-0472">Membrane</keyword>
<dbReference type="EMBL" id="JACYCC010000217">
    <property type="protein sequence ID" value="KAF8671666.1"/>
    <property type="molecule type" value="Genomic_DNA"/>
</dbReference>
<keyword evidence="1" id="KW-1133">Transmembrane helix</keyword>
<dbReference type="PANTHER" id="PTHR34292:SF2">
    <property type="entry name" value="OUTER SPORE WALL PROTEIN LDS1"/>
    <property type="match status" value="1"/>
</dbReference>
<dbReference type="Proteomes" id="UP000650582">
    <property type="component" value="Unassembled WGS sequence"/>
</dbReference>
<evidence type="ECO:0000313" key="2">
    <source>
        <dbReference type="EMBL" id="KAF8671666.1"/>
    </source>
</evidence>
<evidence type="ECO:0000256" key="1">
    <source>
        <dbReference type="SAM" id="Phobius"/>
    </source>
</evidence>